<evidence type="ECO:0000313" key="3">
    <source>
        <dbReference type="EMBL" id="MBS4187902.1"/>
    </source>
</evidence>
<dbReference type="Pfam" id="PF06527">
    <property type="entry name" value="TniQ"/>
    <property type="match status" value="1"/>
</dbReference>
<evidence type="ECO:0000259" key="1">
    <source>
        <dbReference type="Pfam" id="PF06527"/>
    </source>
</evidence>
<dbReference type="InterPro" id="IPR009492">
    <property type="entry name" value="TniQ"/>
</dbReference>
<evidence type="ECO:0000259" key="2">
    <source>
        <dbReference type="Pfam" id="PF15978"/>
    </source>
</evidence>
<name>A0A942T7V2_9BACI</name>
<dbReference type="EMBL" id="JAGYPE010000009">
    <property type="protein sequence ID" value="MBS4187902.1"/>
    <property type="molecule type" value="Genomic_DNA"/>
</dbReference>
<proteinExistence type="predicted"/>
<sequence>MINFFPILYKDELLFSAISRYKQMCGIISNQALERELFNKIRQKLVFFPIHLDALISNLPPNSKITVEEIIKFHSMAPFYTSFLSSEKTKEIYSAMTKGNKSNVERIAGIGGSRVKSGDRLRYCPLCFKYDLNENGISYWRRLHQIPGVLYCPKHKVLLKDSKVIITDYWSEYYCADEDTCNSKLKDDNFPARIRELNMRYIENVCDLLYGNTKRKELSFIISFYIDKLRERGLASQGGTIYMEKLVENFLHFYPLDYLELMQSEVNTEQEANWLRIFVRYNNKNRSPLRHLLFLQFLEIDVVEFFNTKKVIGKQTTDKKRTPLYKIEEKRNEWLKLINDNPHANRSELKRIGKGLHTWIYKYDREWYNQVTPRSKTRKKRADVIDWEKRDEECLELAKNAVGELYQTEGKPKRISPLNIRKIIGVKRWFNHQKLVKTRQFIKEITEDIDSYRIRKIEWAIKEMKKDGELLTAYKIQRKVGFDGGDTHIKELIMKVLSKYERFEN</sequence>
<feature type="domain" description="TniQ" evidence="1">
    <location>
        <begin position="4"/>
        <end position="159"/>
    </location>
</feature>
<accession>A0A942T7V2</accession>
<dbReference type="InterPro" id="IPR032750">
    <property type="entry name" value="TnsD_C"/>
</dbReference>
<evidence type="ECO:0000313" key="4">
    <source>
        <dbReference type="EMBL" id="MCH6265105.1"/>
    </source>
</evidence>
<reference evidence="3" key="1">
    <citation type="submission" date="2021-05" db="EMBL/GenBank/DDBJ databases">
        <title>Novel Bacillus species.</title>
        <authorList>
            <person name="Liu G."/>
        </authorList>
    </citation>
    <scope>NUCLEOTIDE SEQUENCE</scope>
    <source>
        <strain evidence="3 5">FJAT-50051</strain>
    </source>
</reference>
<comment type="caution">
    <text evidence="3">The sequence shown here is derived from an EMBL/GenBank/DDBJ whole genome shotgun (WGS) entry which is preliminary data.</text>
</comment>
<keyword evidence="5" id="KW-1185">Reference proteome</keyword>
<organism evidence="3">
    <name type="scientific">Neobacillus citreus</name>
    <dbReference type="NCBI Taxonomy" id="2833578"/>
    <lineage>
        <taxon>Bacteria</taxon>
        <taxon>Bacillati</taxon>
        <taxon>Bacillota</taxon>
        <taxon>Bacilli</taxon>
        <taxon>Bacillales</taxon>
        <taxon>Bacillaceae</taxon>
        <taxon>Neobacillus</taxon>
    </lineage>
</organism>
<dbReference type="AlphaFoldDB" id="A0A942T7V2"/>
<dbReference type="RefSeq" id="WP_213147711.1">
    <property type="nucleotide sequence ID" value="NZ_JAGYPE020000007.1"/>
</dbReference>
<feature type="domain" description="Transposon Tn7 transposition protein TnsD C-terminal" evidence="2">
    <location>
        <begin position="205"/>
        <end position="311"/>
    </location>
</feature>
<dbReference type="Pfam" id="PF15978">
    <property type="entry name" value="TnsD"/>
    <property type="match status" value="2"/>
</dbReference>
<gene>
    <name evidence="4" type="ORF">KHB02_006145</name>
    <name evidence="3" type="ORF">KHB02_41725</name>
</gene>
<protein>
    <submittedName>
        <fullName evidence="3">TniQ family protein</fullName>
    </submittedName>
    <submittedName>
        <fullName evidence="4">TnsD family transposase</fullName>
    </submittedName>
</protein>
<dbReference type="Proteomes" id="UP000677265">
    <property type="component" value="Unassembled WGS sequence"/>
</dbReference>
<dbReference type="EMBL" id="JAGYPE020000007">
    <property type="protein sequence ID" value="MCH6265105.1"/>
    <property type="molecule type" value="Genomic_DNA"/>
</dbReference>
<evidence type="ECO:0000313" key="5">
    <source>
        <dbReference type="Proteomes" id="UP000677265"/>
    </source>
</evidence>
<feature type="domain" description="Transposon Tn7 transposition protein TnsD C-terminal" evidence="2">
    <location>
        <begin position="322"/>
        <end position="435"/>
    </location>
</feature>